<feature type="non-terminal residue" evidence="2">
    <location>
        <position position="1"/>
    </location>
</feature>
<comment type="caution">
    <text evidence="2">The sequence shown here is derived from an EMBL/GenBank/DDBJ whole genome shotgun (WGS) entry which is preliminary data.</text>
</comment>
<evidence type="ECO:0000313" key="2">
    <source>
        <dbReference type="EMBL" id="CAF1098703.1"/>
    </source>
</evidence>
<dbReference type="AlphaFoldDB" id="A0A814P1H7"/>
<accession>A0A814P1H7</accession>
<evidence type="ECO:0000313" key="4">
    <source>
        <dbReference type="Proteomes" id="UP000663829"/>
    </source>
</evidence>
<dbReference type="Proteomes" id="UP000681722">
    <property type="component" value="Unassembled WGS sequence"/>
</dbReference>
<reference evidence="2" key="1">
    <citation type="submission" date="2021-02" db="EMBL/GenBank/DDBJ databases">
        <authorList>
            <person name="Nowell W R."/>
        </authorList>
    </citation>
    <scope>NUCLEOTIDE SEQUENCE</scope>
</reference>
<feature type="transmembrane region" description="Helical" evidence="1">
    <location>
        <begin position="23"/>
        <end position="45"/>
    </location>
</feature>
<evidence type="ECO:0000313" key="3">
    <source>
        <dbReference type="EMBL" id="CAF3863782.1"/>
    </source>
</evidence>
<name>A0A814P1H7_9BILA</name>
<protein>
    <submittedName>
        <fullName evidence="2">Uncharacterized protein</fullName>
    </submittedName>
</protein>
<gene>
    <name evidence="2" type="ORF">GPM918_LOCUS18635</name>
    <name evidence="3" type="ORF">SRO942_LOCUS18632</name>
</gene>
<dbReference type="EMBL" id="CAJOBC010005439">
    <property type="protein sequence ID" value="CAF3863782.1"/>
    <property type="molecule type" value="Genomic_DNA"/>
</dbReference>
<proteinExistence type="predicted"/>
<sequence length="276" mass="31703">VYSSVMQQLPLNVDALSAANEHVLIALISSFLQILLIDSTIFVAVPSHSINTGKRISSDKFFTSSTSIEVDELYVCDYNQLRYTKYQYFNVKSLYVADKLQLVNPSFLDNLGKIIQLSNLKQLTIWNDHPWPFETFERSLVFSPNIHSLTLNADYLLRLLKSSDQICQRLTNMLINELSLGGDDKVWSVDNVELFTHTFSNLESFTIYNVPTANEFYSIMPIILKKFTKLVTLSVFLKSSFLPSKAFVENWLKENTIKLNFYLKCASRGDIVHLWL</sequence>
<keyword evidence="1" id="KW-1133">Transmembrane helix</keyword>
<keyword evidence="1" id="KW-0812">Transmembrane</keyword>
<dbReference type="EMBL" id="CAJNOQ010005439">
    <property type="protein sequence ID" value="CAF1098703.1"/>
    <property type="molecule type" value="Genomic_DNA"/>
</dbReference>
<keyword evidence="1" id="KW-0472">Membrane</keyword>
<evidence type="ECO:0000256" key="1">
    <source>
        <dbReference type="SAM" id="Phobius"/>
    </source>
</evidence>
<organism evidence="2 4">
    <name type="scientific">Didymodactylos carnosus</name>
    <dbReference type="NCBI Taxonomy" id="1234261"/>
    <lineage>
        <taxon>Eukaryota</taxon>
        <taxon>Metazoa</taxon>
        <taxon>Spiralia</taxon>
        <taxon>Gnathifera</taxon>
        <taxon>Rotifera</taxon>
        <taxon>Eurotatoria</taxon>
        <taxon>Bdelloidea</taxon>
        <taxon>Philodinida</taxon>
        <taxon>Philodinidae</taxon>
        <taxon>Didymodactylos</taxon>
    </lineage>
</organism>
<dbReference type="Proteomes" id="UP000663829">
    <property type="component" value="Unassembled WGS sequence"/>
</dbReference>
<keyword evidence="4" id="KW-1185">Reference proteome</keyword>